<dbReference type="AlphaFoldDB" id="A0A9P6E3K1"/>
<accession>A0A9P6E3K1</accession>
<gene>
    <name evidence="1" type="ORF">CPB83DRAFT_900217</name>
</gene>
<evidence type="ECO:0000313" key="1">
    <source>
        <dbReference type="EMBL" id="KAF9521844.1"/>
    </source>
</evidence>
<keyword evidence="2" id="KW-1185">Reference proteome</keyword>
<name>A0A9P6E3K1_9AGAR</name>
<organism evidence="1 2">
    <name type="scientific">Crepidotus variabilis</name>
    <dbReference type="NCBI Taxonomy" id="179855"/>
    <lineage>
        <taxon>Eukaryota</taxon>
        <taxon>Fungi</taxon>
        <taxon>Dikarya</taxon>
        <taxon>Basidiomycota</taxon>
        <taxon>Agaricomycotina</taxon>
        <taxon>Agaricomycetes</taxon>
        <taxon>Agaricomycetidae</taxon>
        <taxon>Agaricales</taxon>
        <taxon>Agaricineae</taxon>
        <taxon>Crepidotaceae</taxon>
        <taxon>Crepidotus</taxon>
    </lineage>
</organism>
<proteinExistence type="predicted"/>
<reference evidence="1" key="1">
    <citation type="submission" date="2020-11" db="EMBL/GenBank/DDBJ databases">
        <authorList>
            <consortium name="DOE Joint Genome Institute"/>
            <person name="Ahrendt S."/>
            <person name="Riley R."/>
            <person name="Andreopoulos W."/>
            <person name="Labutti K."/>
            <person name="Pangilinan J."/>
            <person name="Ruiz-Duenas F.J."/>
            <person name="Barrasa J.M."/>
            <person name="Sanchez-Garcia M."/>
            <person name="Camarero S."/>
            <person name="Miyauchi S."/>
            <person name="Serrano A."/>
            <person name="Linde D."/>
            <person name="Babiker R."/>
            <person name="Drula E."/>
            <person name="Ayuso-Fernandez I."/>
            <person name="Pacheco R."/>
            <person name="Padilla G."/>
            <person name="Ferreira P."/>
            <person name="Barriuso J."/>
            <person name="Kellner H."/>
            <person name="Castanera R."/>
            <person name="Alfaro M."/>
            <person name="Ramirez L."/>
            <person name="Pisabarro A.G."/>
            <person name="Kuo A."/>
            <person name="Tritt A."/>
            <person name="Lipzen A."/>
            <person name="He G."/>
            <person name="Yan M."/>
            <person name="Ng V."/>
            <person name="Cullen D."/>
            <person name="Martin F."/>
            <person name="Rosso M.-N."/>
            <person name="Henrissat B."/>
            <person name="Hibbett D."/>
            <person name="Martinez A.T."/>
            <person name="Grigoriev I.V."/>
        </authorList>
    </citation>
    <scope>NUCLEOTIDE SEQUENCE</scope>
    <source>
        <strain evidence="1">CBS 506.95</strain>
    </source>
</reference>
<dbReference type="Proteomes" id="UP000807306">
    <property type="component" value="Unassembled WGS sequence"/>
</dbReference>
<evidence type="ECO:0000313" key="2">
    <source>
        <dbReference type="Proteomes" id="UP000807306"/>
    </source>
</evidence>
<comment type="caution">
    <text evidence="1">The sequence shown here is derived from an EMBL/GenBank/DDBJ whole genome shotgun (WGS) entry which is preliminary data.</text>
</comment>
<sequence length="161" mass="18954">MRIGGLFIPWEYVLKWSLKLGESNRSIISMKNRLDLLDRPLDGLDIIEAYTYFESYAKECHQTFAHWASYPIWDAYNDYGVIIVRRKGTWSHEAAREIDFDSRRLPQFEKRESDEVVGKLIEDLFDYKAEFLTCYVSDAEYTPYSTIRSLARTSNTIRATL</sequence>
<dbReference type="EMBL" id="MU157982">
    <property type="protein sequence ID" value="KAF9521844.1"/>
    <property type="molecule type" value="Genomic_DNA"/>
</dbReference>
<protein>
    <submittedName>
        <fullName evidence="1">Uncharacterized protein</fullName>
    </submittedName>
</protein>